<dbReference type="InterPro" id="IPR036761">
    <property type="entry name" value="TTHA0802/YceI-like_sf"/>
</dbReference>
<evidence type="ECO:0000313" key="2">
    <source>
        <dbReference type="EMBL" id="KOF02111.1"/>
    </source>
</evidence>
<evidence type="ECO:0000259" key="1">
    <source>
        <dbReference type="Pfam" id="PF04264"/>
    </source>
</evidence>
<sequence>MQKLIIIIFLGLFSSITLTGQEYLVVMRKTVLIKGKTSFGRFSCTYQNEHDQDTVSFSKVPNAESLMDLSIPVASFDCGNRMLDRDFGKTLKSDEFPHIEVKLDDFKRIGQQYFGDIWIMLTGKKMKMEHIPFTINKDEEGEFLFSEITISLDYFDLSPPKKLFGLVKVQDELIIELSLKL</sequence>
<dbReference type="SUPFAM" id="SSF101874">
    <property type="entry name" value="YceI-like"/>
    <property type="match status" value="1"/>
</dbReference>
<organism evidence="2 3">
    <name type="scientific">Roseivirga seohaensis subsp. aquiponti</name>
    <dbReference type="NCBI Taxonomy" id="1566026"/>
    <lineage>
        <taxon>Bacteria</taxon>
        <taxon>Pseudomonadati</taxon>
        <taxon>Bacteroidota</taxon>
        <taxon>Cytophagia</taxon>
        <taxon>Cytophagales</taxon>
        <taxon>Roseivirgaceae</taxon>
        <taxon>Roseivirga</taxon>
    </lineage>
</organism>
<gene>
    <name evidence="2" type="ORF">OB69_13880</name>
</gene>
<keyword evidence="3" id="KW-1185">Reference proteome</keyword>
<evidence type="ECO:0000313" key="3">
    <source>
        <dbReference type="Proteomes" id="UP000036908"/>
    </source>
</evidence>
<accession>A0A0L8AIP8</accession>
<dbReference type="RefSeq" id="WP_053224337.1">
    <property type="nucleotide sequence ID" value="NZ_JSVA01000016.1"/>
</dbReference>
<dbReference type="AlphaFoldDB" id="A0A0L8AIP8"/>
<reference evidence="3" key="1">
    <citation type="submission" date="2014-11" db="EMBL/GenBank/DDBJ databases">
        <title>Genome sequencing of Roseivirga sp. D-25.</title>
        <authorList>
            <person name="Selvaratnam C."/>
            <person name="Thevarajoo S."/>
            <person name="Goh K.M."/>
            <person name="Eee R."/>
            <person name="Chan K.-G."/>
            <person name="Chong C.S."/>
        </authorList>
    </citation>
    <scope>NUCLEOTIDE SEQUENCE [LARGE SCALE GENOMIC DNA]</scope>
    <source>
        <strain evidence="3">D-25</strain>
    </source>
</reference>
<feature type="domain" description="Lipid/polyisoprenoid-binding YceI-like" evidence="1">
    <location>
        <begin position="53"/>
        <end position="180"/>
    </location>
</feature>
<dbReference type="Gene3D" id="2.40.128.110">
    <property type="entry name" value="Lipid/polyisoprenoid-binding, YceI-like"/>
    <property type="match status" value="1"/>
</dbReference>
<dbReference type="OrthoDB" id="9794147at2"/>
<dbReference type="InterPro" id="IPR007372">
    <property type="entry name" value="Lipid/polyisoprenoid-bd_YceI"/>
</dbReference>
<dbReference type="Proteomes" id="UP000036908">
    <property type="component" value="Unassembled WGS sequence"/>
</dbReference>
<dbReference type="PATRIC" id="fig|1566026.4.peg.1085"/>
<comment type="caution">
    <text evidence="2">The sequence shown here is derived from an EMBL/GenBank/DDBJ whole genome shotgun (WGS) entry which is preliminary data.</text>
</comment>
<dbReference type="Pfam" id="PF04264">
    <property type="entry name" value="YceI"/>
    <property type="match status" value="1"/>
</dbReference>
<name>A0A0L8AIP8_9BACT</name>
<proteinExistence type="predicted"/>
<dbReference type="EMBL" id="JSVA01000016">
    <property type="protein sequence ID" value="KOF02111.1"/>
    <property type="molecule type" value="Genomic_DNA"/>
</dbReference>
<protein>
    <recommendedName>
        <fullName evidence="1">Lipid/polyisoprenoid-binding YceI-like domain-containing protein</fullName>
    </recommendedName>
</protein>